<accession>A0ABV1SHR4</accession>
<dbReference type="PIRSF" id="PIRSF004638">
    <property type="entry name" value="UCP004638"/>
    <property type="match status" value="1"/>
</dbReference>
<evidence type="ECO:0000256" key="6">
    <source>
        <dbReference type="ARBA" id="ARBA00022617"/>
    </source>
</evidence>
<organism evidence="16 17">
    <name type="scientific">Thioclava kandeliae</name>
    <dbReference type="NCBI Taxonomy" id="3070818"/>
    <lineage>
        <taxon>Bacteria</taxon>
        <taxon>Pseudomonadati</taxon>
        <taxon>Pseudomonadota</taxon>
        <taxon>Alphaproteobacteria</taxon>
        <taxon>Rhodobacterales</taxon>
        <taxon>Paracoccaceae</taxon>
        <taxon>Thioclava</taxon>
    </lineage>
</organism>
<comment type="subunit">
    <text evidence="14">Homodimer.</text>
</comment>
<evidence type="ECO:0000256" key="2">
    <source>
        <dbReference type="ARBA" id="ARBA00005073"/>
    </source>
</evidence>
<dbReference type="PANTHER" id="PTHR40255">
    <property type="entry name" value="UPF0093 MEMBRANE PROTEIN SLR1790"/>
    <property type="match status" value="1"/>
</dbReference>
<evidence type="ECO:0000256" key="9">
    <source>
        <dbReference type="ARBA" id="ARBA00022989"/>
    </source>
</evidence>
<dbReference type="EC" id="1.3.99.-" evidence="14 15"/>
<evidence type="ECO:0000256" key="5">
    <source>
        <dbReference type="ARBA" id="ARBA00022475"/>
    </source>
</evidence>
<evidence type="ECO:0000256" key="1">
    <source>
        <dbReference type="ARBA" id="ARBA00004651"/>
    </source>
</evidence>
<dbReference type="RefSeq" id="WP_350936742.1">
    <property type="nucleotide sequence ID" value="NZ_JAYWLC010000006.1"/>
</dbReference>
<sequence>MLTAVQDFLAIHYPWIKAFHVISVLAWMAGLFYLPRLYVYHVEGLRKQGVTRGSDMDQLFQHQERLLLKAIMTPAMMASWFFGLCLVLIPGVVDWTMAWSWVKAASVIGMTGFHHWLSGRRIDFVKGQNRHSGRTYRLMNELPTLFMVLIVLAVIVKF</sequence>
<keyword evidence="11 14" id="KW-0408">Iron</keyword>
<evidence type="ECO:0000256" key="10">
    <source>
        <dbReference type="ARBA" id="ARBA00023002"/>
    </source>
</evidence>
<dbReference type="Proteomes" id="UP001438953">
    <property type="component" value="Unassembled WGS sequence"/>
</dbReference>
<comment type="pathway">
    <text evidence="2 14 15">Porphyrin-containing compound metabolism; protoporphyrin-IX biosynthesis; protoporphyrin-IX from protoporphyrinogen-IX: step 1/1.</text>
</comment>
<dbReference type="InterPro" id="IPR005265">
    <property type="entry name" value="HemJ-like"/>
</dbReference>
<feature type="transmembrane region" description="Helical" evidence="14">
    <location>
        <begin position="98"/>
        <end position="117"/>
    </location>
</feature>
<keyword evidence="12 14" id="KW-0472">Membrane</keyword>
<comment type="subcellular location">
    <subcellularLocation>
        <location evidence="1 14">Cell membrane</location>
        <topology evidence="1 14">Multi-pass membrane protein</topology>
    </subcellularLocation>
</comment>
<feature type="binding site" description="axial binding residue" evidence="14">
    <location>
        <position position="103"/>
    </location>
    <ligand>
        <name>heme</name>
        <dbReference type="ChEBI" id="CHEBI:30413"/>
    </ligand>
    <ligandPart>
        <name>Fe</name>
        <dbReference type="ChEBI" id="CHEBI:18248"/>
    </ligandPart>
</feature>
<evidence type="ECO:0000256" key="14">
    <source>
        <dbReference type="HAMAP-Rule" id="MF_02239"/>
    </source>
</evidence>
<evidence type="ECO:0000313" key="16">
    <source>
        <dbReference type="EMBL" id="MER5172081.1"/>
    </source>
</evidence>
<feature type="transmembrane region" description="Helical" evidence="14">
    <location>
        <begin position="66"/>
        <end position="92"/>
    </location>
</feature>
<keyword evidence="5 14" id="KW-1003">Cell membrane</keyword>
<dbReference type="EMBL" id="JAYWLC010000006">
    <property type="protein sequence ID" value="MER5172081.1"/>
    <property type="molecule type" value="Genomic_DNA"/>
</dbReference>
<keyword evidence="10 14" id="KW-0560">Oxidoreductase</keyword>
<comment type="similarity">
    <text evidence="3 14 15">Belongs to the HemJ family.</text>
</comment>
<evidence type="ECO:0000256" key="15">
    <source>
        <dbReference type="PIRNR" id="PIRNR004638"/>
    </source>
</evidence>
<reference evidence="16 17" key="1">
    <citation type="submission" date="2024-06" db="EMBL/GenBank/DDBJ databases">
        <title>Thioclava kandeliae sp. nov. from a rhizosphere soil sample of Kandelia candel in a mangrove.</title>
        <authorList>
            <person name="Mu T."/>
        </authorList>
    </citation>
    <scope>NUCLEOTIDE SEQUENCE [LARGE SCALE GENOMIC DNA]</scope>
    <source>
        <strain evidence="16 17">CPCC 100088</strain>
    </source>
</reference>
<feature type="transmembrane region" description="Helical" evidence="14">
    <location>
        <begin position="18"/>
        <end position="39"/>
    </location>
</feature>
<evidence type="ECO:0000256" key="11">
    <source>
        <dbReference type="ARBA" id="ARBA00023004"/>
    </source>
</evidence>
<dbReference type="Pfam" id="PF03653">
    <property type="entry name" value="UPF0093"/>
    <property type="match status" value="1"/>
</dbReference>
<comment type="catalytic activity">
    <reaction evidence="13 14 15">
        <text>protoporphyrinogen IX + 3 A = protoporphyrin IX + 3 AH2</text>
        <dbReference type="Rhea" id="RHEA:62000"/>
        <dbReference type="ChEBI" id="CHEBI:13193"/>
        <dbReference type="ChEBI" id="CHEBI:17499"/>
        <dbReference type="ChEBI" id="CHEBI:57306"/>
        <dbReference type="ChEBI" id="CHEBI:57307"/>
    </reaction>
</comment>
<keyword evidence="8 14" id="KW-0479">Metal-binding</keyword>
<comment type="function">
    <text evidence="14 15">Catalyzes the oxidation of protoporphyrinogen IX to protoporphyrin IX.</text>
</comment>
<evidence type="ECO:0000256" key="12">
    <source>
        <dbReference type="ARBA" id="ARBA00023136"/>
    </source>
</evidence>
<dbReference type="PANTHER" id="PTHR40255:SF1">
    <property type="entry name" value="PROTOPORPHYRINOGEN IX OXIDASE"/>
    <property type="match status" value="1"/>
</dbReference>
<protein>
    <recommendedName>
        <fullName evidence="4 14">Protoporphyrinogen IX oxidase</fullName>
        <shortName evidence="14">PPO</shortName>
        <ecNumber evidence="14 15">1.3.99.-</ecNumber>
    </recommendedName>
</protein>
<name>A0ABV1SHR4_9RHOB</name>
<keyword evidence="17" id="KW-1185">Reference proteome</keyword>
<feature type="transmembrane region" description="Helical" evidence="14">
    <location>
        <begin position="138"/>
        <end position="156"/>
    </location>
</feature>
<keyword evidence="6 14" id="KW-0349">Heme</keyword>
<evidence type="ECO:0000313" key="17">
    <source>
        <dbReference type="Proteomes" id="UP001438953"/>
    </source>
</evidence>
<dbReference type="HAMAP" id="MF_02239">
    <property type="entry name" value="HemJ"/>
    <property type="match status" value="1"/>
</dbReference>
<gene>
    <name evidence="16" type="ORF">VSX56_09865</name>
</gene>
<evidence type="ECO:0000256" key="8">
    <source>
        <dbReference type="ARBA" id="ARBA00022723"/>
    </source>
</evidence>
<evidence type="ECO:0000256" key="3">
    <source>
        <dbReference type="ARBA" id="ARBA00006501"/>
    </source>
</evidence>
<comment type="caution">
    <text evidence="16">The sequence shown here is derived from an EMBL/GenBank/DDBJ whole genome shotgun (WGS) entry which is preliminary data.</text>
</comment>
<comment type="cofactor">
    <cofactor evidence="14 15">
        <name>heme b</name>
        <dbReference type="ChEBI" id="CHEBI:60344"/>
    </cofactor>
    <text evidence="14 15">Binds 1 heme b (iron(II)-protoporphyrin IX) group per subunit.</text>
</comment>
<evidence type="ECO:0000256" key="4">
    <source>
        <dbReference type="ARBA" id="ARBA00017504"/>
    </source>
</evidence>
<feature type="binding site" description="axial binding residue" evidence="14">
    <location>
        <position position="20"/>
    </location>
    <ligand>
        <name>heme</name>
        <dbReference type="ChEBI" id="CHEBI:30413"/>
    </ligand>
    <ligandPart>
        <name>Fe</name>
        <dbReference type="ChEBI" id="CHEBI:18248"/>
    </ligandPart>
</feature>
<evidence type="ECO:0000256" key="13">
    <source>
        <dbReference type="ARBA" id="ARBA00048390"/>
    </source>
</evidence>
<keyword evidence="9 14" id="KW-1133">Transmembrane helix</keyword>
<keyword evidence="7 14" id="KW-0812">Transmembrane</keyword>
<proteinExistence type="inferred from homology"/>
<evidence type="ECO:0000256" key="7">
    <source>
        <dbReference type="ARBA" id="ARBA00022692"/>
    </source>
</evidence>